<dbReference type="PANTHER" id="PTHR47978">
    <property type="match status" value="1"/>
</dbReference>
<dbReference type="InterPro" id="IPR001806">
    <property type="entry name" value="Small_GTPase"/>
</dbReference>
<dbReference type="SMART" id="SM00175">
    <property type="entry name" value="RAB"/>
    <property type="match status" value="1"/>
</dbReference>
<comment type="caution">
    <text evidence="2">The sequence shown here is derived from an EMBL/GenBank/DDBJ whole genome shotgun (WGS) entry which is preliminary data.</text>
</comment>
<accession>A0AAV7YU07</accession>
<organism evidence="2 3">
    <name type="scientific">Anaeramoeba flamelloides</name>
    <dbReference type="NCBI Taxonomy" id="1746091"/>
    <lineage>
        <taxon>Eukaryota</taxon>
        <taxon>Metamonada</taxon>
        <taxon>Anaeramoebidae</taxon>
        <taxon>Anaeramoeba</taxon>
    </lineage>
</organism>
<evidence type="ECO:0000313" key="3">
    <source>
        <dbReference type="Proteomes" id="UP001146793"/>
    </source>
</evidence>
<dbReference type="CDD" id="cd00154">
    <property type="entry name" value="Rab"/>
    <property type="match status" value="1"/>
</dbReference>
<dbReference type="GO" id="GO:0003924">
    <property type="term" value="F:GTPase activity"/>
    <property type="evidence" value="ECO:0007669"/>
    <property type="project" value="InterPro"/>
</dbReference>
<reference evidence="2" key="1">
    <citation type="submission" date="2022-08" db="EMBL/GenBank/DDBJ databases">
        <title>Novel sulphate-reducing endosymbionts in the free-living metamonad Anaeramoeba.</title>
        <authorList>
            <person name="Jerlstrom-Hultqvist J."/>
            <person name="Cepicka I."/>
            <person name="Gallot-Lavallee L."/>
            <person name="Salas-Leiva D."/>
            <person name="Curtis B.A."/>
            <person name="Zahonova K."/>
            <person name="Pipaliya S."/>
            <person name="Dacks J."/>
            <person name="Roger A.J."/>
        </authorList>
    </citation>
    <scope>NUCLEOTIDE SEQUENCE</scope>
    <source>
        <strain evidence="2">Busselton2</strain>
    </source>
</reference>
<dbReference type="PROSITE" id="PS51419">
    <property type="entry name" value="RAB"/>
    <property type="match status" value="1"/>
</dbReference>
<dbReference type="EMBL" id="JANTQA010000048">
    <property type="protein sequence ID" value="KAJ3431395.1"/>
    <property type="molecule type" value="Genomic_DNA"/>
</dbReference>
<dbReference type="PRINTS" id="PR00449">
    <property type="entry name" value="RASTRNSFRMNG"/>
</dbReference>
<dbReference type="Gene3D" id="3.40.50.300">
    <property type="entry name" value="P-loop containing nucleotide triphosphate hydrolases"/>
    <property type="match status" value="1"/>
</dbReference>
<evidence type="ECO:0000256" key="1">
    <source>
        <dbReference type="ARBA" id="ARBA00022741"/>
    </source>
</evidence>
<dbReference type="SMART" id="SM00173">
    <property type="entry name" value="RAS"/>
    <property type="match status" value="1"/>
</dbReference>
<dbReference type="Pfam" id="PF00071">
    <property type="entry name" value="Ras"/>
    <property type="match status" value="1"/>
</dbReference>
<dbReference type="Proteomes" id="UP001146793">
    <property type="component" value="Unassembled WGS sequence"/>
</dbReference>
<gene>
    <name evidence="2" type="ORF">M0812_03076</name>
</gene>
<name>A0AAV7YU07_9EUKA</name>
<dbReference type="AlphaFoldDB" id="A0AAV7YU07"/>
<dbReference type="InterPro" id="IPR027417">
    <property type="entry name" value="P-loop_NTPase"/>
</dbReference>
<dbReference type="SUPFAM" id="SSF52540">
    <property type="entry name" value="P-loop containing nucleoside triphosphate hydrolases"/>
    <property type="match status" value="1"/>
</dbReference>
<dbReference type="FunFam" id="3.40.50.300:FF:001329">
    <property type="entry name" value="Small GTP-binding protein, putative"/>
    <property type="match status" value="1"/>
</dbReference>
<dbReference type="NCBIfam" id="TIGR00231">
    <property type="entry name" value="small_GTP"/>
    <property type="match status" value="1"/>
</dbReference>
<evidence type="ECO:0000313" key="2">
    <source>
        <dbReference type="EMBL" id="KAJ3431395.1"/>
    </source>
</evidence>
<dbReference type="GO" id="GO:0005525">
    <property type="term" value="F:GTP binding"/>
    <property type="evidence" value="ECO:0007669"/>
    <property type="project" value="InterPro"/>
</dbReference>
<dbReference type="InterPro" id="IPR005225">
    <property type="entry name" value="Small_GTP-bd"/>
</dbReference>
<proteinExistence type="predicted"/>
<protein>
    <submittedName>
        <fullName evidence="2">Ras-related protein rab-37</fullName>
    </submittedName>
</protein>
<dbReference type="SMART" id="SM00174">
    <property type="entry name" value="RHO"/>
    <property type="match status" value="1"/>
</dbReference>
<dbReference type="PROSITE" id="PS51421">
    <property type="entry name" value="RAS"/>
    <property type="match status" value="1"/>
</dbReference>
<keyword evidence="1" id="KW-0547">Nucleotide-binding</keyword>
<sequence>MKKLKIIMLGRACVGKTSILYRFSHNTFSTSILSTNGMEYFNFNLEIDQNKYFIRVLDTAGQDSYTNILNLYVRDANGVFLVYDISDKKSFRILDKYIALLEEKCIYKPVVLLIGNKCDLDKKDRVITLEMGMDYAKKKKVNFIETSAKKSENIEKAFRFIVELMVEKQKHHNIIEDVKSNKKAVSLNTITNNQNNNDYKEKKKSCC</sequence>